<name>A0A1M5HGJ9_9BACI</name>
<evidence type="ECO:0000313" key="2">
    <source>
        <dbReference type="EMBL" id="SHG15047.1"/>
    </source>
</evidence>
<dbReference type="GO" id="GO:0002949">
    <property type="term" value="P:tRNA threonylcarbamoyladenosine modification"/>
    <property type="evidence" value="ECO:0007669"/>
    <property type="project" value="InterPro"/>
</dbReference>
<gene>
    <name evidence="2" type="ORF">SAMN05216225_101749</name>
</gene>
<accession>A0A1M5HGJ9</accession>
<dbReference type="Gene3D" id="3.30.420.40">
    <property type="match status" value="2"/>
</dbReference>
<dbReference type="CDD" id="cd24032">
    <property type="entry name" value="ASKHA_NBD_TsaB"/>
    <property type="match status" value="1"/>
</dbReference>
<evidence type="ECO:0000313" key="3">
    <source>
        <dbReference type="Proteomes" id="UP000183988"/>
    </source>
</evidence>
<evidence type="ECO:0000259" key="1">
    <source>
        <dbReference type="Pfam" id="PF00814"/>
    </source>
</evidence>
<reference evidence="2 3" key="1">
    <citation type="submission" date="2016-11" db="EMBL/GenBank/DDBJ databases">
        <authorList>
            <person name="Jaros S."/>
            <person name="Januszkiewicz K."/>
            <person name="Wedrychowicz H."/>
        </authorList>
    </citation>
    <scope>NUCLEOTIDE SEQUENCE [LARGE SCALE GENOMIC DNA]</scope>
    <source>
        <strain evidence="2 3">IBRC-M 10683</strain>
    </source>
</reference>
<dbReference type="STRING" id="930117.SAMN05216225_101749"/>
<sequence>MYILAMDTSNQSLGVAIMKGSEVLGELITNIPKNHSVRLMPAVDKLMREVNITPDQLEKIVVAKGPGSYTGVRIGLTTAKTLAWSLNIPIVGVSSLEVLAYQGRLTASALCPFFDARRGLVYTGLYEWNHSNSQMEQLKKETNMLMEDWLGILKDTGREILFLSPDMDKHREVILDILGEQVIFPSESIQIARPSDLALASMKKESDSTHGLTPNYLRLAEAESKWLQSQKEQKNNG</sequence>
<dbReference type="InterPro" id="IPR022496">
    <property type="entry name" value="T6A_TsaB"/>
</dbReference>
<dbReference type="EMBL" id="FQVW01000017">
    <property type="protein sequence ID" value="SHG15047.1"/>
    <property type="molecule type" value="Genomic_DNA"/>
</dbReference>
<dbReference type="AlphaFoldDB" id="A0A1M5HGJ9"/>
<protein>
    <submittedName>
        <fullName evidence="2">tRNA threonylcarbamoyladenosine biosynthesis protein TsaB</fullName>
    </submittedName>
</protein>
<dbReference type="PANTHER" id="PTHR11735:SF11">
    <property type="entry name" value="TRNA THREONYLCARBAMOYLADENOSINE BIOSYNTHESIS PROTEIN TSAB"/>
    <property type="match status" value="1"/>
</dbReference>
<keyword evidence="3" id="KW-1185">Reference proteome</keyword>
<dbReference type="GO" id="GO:0005829">
    <property type="term" value="C:cytosol"/>
    <property type="evidence" value="ECO:0007669"/>
    <property type="project" value="TreeGrafter"/>
</dbReference>
<organism evidence="2 3">
    <name type="scientific">Ornithinibacillus halophilus</name>
    <dbReference type="NCBI Taxonomy" id="930117"/>
    <lineage>
        <taxon>Bacteria</taxon>
        <taxon>Bacillati</taxon>
        <taxon>Bacillota</taxon>
        <taxon>Bacilli</taxon>
        <taxon>Bacillales</taxon>
        <taxon>Bacillaceae</taxon>
        <taxon>Ornithinibacillus</taxon>
    </lineage>
</organism>
<dbReference type="Proteomes" id="UP000183988">
    <property type="component" value="Unassembled WGS sequence"/>
</dbReference>
<dbReference type="InterPro" id="IPR000905">
    <property type="entry name" value="Gcp-like_dom"/>
</dbReference>
<dbReference type="OrthoDB" id="9784166at2"/>
<dbReference type="NCBIfam" id="TIGR03725">
    <property type="entry name" value="T6A_YeaZ"/>
    <property type="match status" value="1"/>
</dbReference>
<dbReference type="SUPFAM" id="SSF53067">
    <property type="entry name" value="Actin-like ATPase domain"/>
    <property type="match status" value="2"/>
</dbReference>
<dbReference type="RefSeq" id="WP_072890139.1">
    <property type="nucleotide sequence ID" value="NZ_FQVW01000017.1"/>
</dbReference>
<dbReference type="PANTHER" id="PTHR11735">
    <property type="entry name" value="TRNA N6-ADENOSINE THREONYLCARBAMOYLTRANSFERASE"/>
    <property type="match status" value="1"/>
</dbReference>
<dbReference type="Pfam" id="PF00814">
    <property type="entry name" value="TsaD"/>
    <property type="match status" value="1"/>
</dbReference>
<dbReference type="InterPro" id="IPR043129">
    <property type="entry name" value="ATPase_NBD"/>
</dbReference>
<feature type="domain" description="Gcp-like" evidence="1">
    <location>
        <begin position="33"/>
        <end position="213"/>
    </location>
</feature>
<proteinExistence type="predicted"/>